<dbReference type="Pfam" id="PF19701">
    <property type="entry name" value="DUF6199"/>
    <property type="match status" value="1"/>
</dbReference>
<evidence type="ECO:0000313" key="4">
    <source>
        <dbReference type="Proteomes" id="UP001597262"/>
    </source>
</evidence>
<name>A0ABW3RYP7_9BACL</name>
<keyword evidence="4" id="KW-1185">Reference proteome</keyword>
<evidence type="ECO:0000313" key="3">
    <source>
        <dbReference type="EMBL" id="MFD1177359.1"/>
    </source>
</evidence>
<dbReference type="EMBL" id="JBHTLM010000009">
    <property type="protein sequence ID" value="MFD1177359.1"/>
    <property type="molecule type" value="Genomic_DNA"/>
</dbReference>
<feature type="transmembrane region" description="Helical" evidence="1">
    <location>
        <begin position="49"/>
        <end position="69"/>
    </location>
</feature>
<dbReference type="Proteomes" id="UP001597262">
    <property type="component" value="Unassembled WGS sequence"/>
</dbReference>
<dbReference type="InterPro" id="IPR045679">
    <property type="entry name" value="DUF6199"/>
</dbReference>
<proteinExistence type="predicted"/>
<evidence type="ECO:0000259" key="2">
    <source>
        <dbReference type="Pfam" id="PF19701"/>
    </source>
</evidence>
<organism evidence="3 4">
    <name type="scientific">Paenibacillus puldeungensis</name>
    <dbReference type="NCBI Taxonomy" id="696536"/>
    <lineage>
        <taxon>Bacteria</taxon>
        <taxon>Bacillati</taxon>
        <taxon>Bacillota</taxon>
        <taxon>Bacilli</taxon>
        <taxon>Bacillales</taxon>
        <taxon>Paenibacillaceae</taxon>
        <taxon>Paenibacillus</taxon>
    </lineage>
</organism>
<keyword evidence="1" id="KW-0812">Transmembrane</keyword>
<keyword evidence="1" id="KW-1133">Transmembrane helix</keyword>
<feature type="domain" description="DUF6199" evidence="2">
    <location>
        <begin position="6"/>
        <end position="64"/>
    </location>
</feature>
<keyword evidence="1" id="KW-0472">Membrane</keyword>
<sequence>MFLIIMGVLIIALGILSIKKPTWGWHINEGWKVKGESEPSDAYIDSMKFSGTITVFVGSFFIIGGILSLL</sequence>
<reference evidence="4" key="1">
    <citation type="journal article" date="2019" name="Int. J. Syst. Evol. Microbiol.">
        <title>The Global Catalogue of Microorganisms (GCM) 10K type strain sequencing project: providing services to taxonomists for standard genome sequencing and annotation.</title>
        <authorList>
            <consortium name="The Broad Institute Genomics Platform"/>
            <consortium name="The Broad Institute Genome Sequencing Center for Infectious Disease"/>
            <person name="Wu L."/>
            <person name="Ma J."/>
        </authorList>
    </citation>
    <scope>NUCLEOTIDE SEQUENCE [LARGE SCALE GENOMIC DNA]</scope>
    <source>
        <strain evidence="4">CCUG 59189</strain>
    </source>
</reference>
<protein>
    <submittedName>
        <fullName evidence="3">DUF6199 family natural product biosynthesis protein</fullName>
    </submittedName>
</protein>
<accession>A0ABW3RYP7</accession>
<gene>
    <name evidence="3" type="ORF">ACFQ3W_13770</name>
</gene>
<comment type="caution">
    <text evidence="3">The sequence shown here is derived from an EMBL/GenBank/DDBJ whole genome shotgun (WGS) entry which is preliminary data.</text>
</comment>
<evidence type="ECO:0000256" key="1">
    <source>
        <dbReference type="SAM" id="Phobius"/>
    </source>
</evidence>